<dbReference type="PANTHER" id="PTHR15706:SF2">
    <property type="entry name" value="SH3 AND PX DOMAIN-CONTAINING PROTEIN 2A"/>
    <property type="match status" value="1"/>
</dbReference>
<feature type="compositionally biased region" description="Basic and acidic residues" evidence="11">
    <location>
        <begin position="1112"/>
        <end position="1141"/>
    </location>
</feature>
<evidence type="ECO:0000256" key="5">
    <source>
        <dbReference type="ARBA" id="ARBA00022490"/>
    </source>
</evidence>
<dbReference type="InterPro" id="IPR035453">
    <property type="entry name" value="SH3PXD2A_SH3_4"/>
</dbReference>
<dbReference type="InterPro" id="IPR036388">
    <property type="entry name" value="WH-like_DNA-bd_sf"/>
</dbReference>
<evidence type="ECO:0000313" key="15">
    <source>
        <dbReference type="Proteomes" id="UP001274896"/>
    </source>
</evidence>
<dbReference type="EMBL" id="JAUCMX010000025">
    <property type="protein sequence ID" value="KAK3511184.1"/>
    <property type="molecule type" value="Genomic_DNA"/>
</dbReference>
<dbReference type="Pfam" id="PF00018">
    <property type="entry name" value="SH3_1"/>
    <property type="match status" value="2"/>
</dbReference>
<dbReference type="FunFam" id="2.30.30.40:FF:000141">
    <property type="entry name" value="SH3 and PX domain-containing protein 2A"/>
    <property type="match status" value="1"/>
</dbReference>
<feature type="region of interest" description="Disordered" evidence="11">
    <location>
        <begin position="1069"/>
        <end position="1175"/>
    </location>
</feature>
<dbReference type="InterPro" id="IPR036028">
    <property type="entry name" value="SH3-like_dom_sf"/>
</dbReference>
<dbReference type="CDD" id="cd12019">
    <property type="entry name" value="SH3_Tks5_4"/>
    <property type="match status" value="1"/>
</dbReference>
<dbReference type="InterPro" id="IPR038717">
    <property type="entry name" value="Tc1-like_DDE_dom"/>
</dbReference>
<dbReference type="GO" id="GO:0042554">
    <property type="term" value="P:superoxide anion generation"/>
    <property type="evidence" value="ECO:0007669"/>
    <property type="project" value="TreeGrafter"/>
</dbReference>
<dbReference type="InterPro" id="IPR036871">
    <property type="entry name" value="PX_dom_sf"/>
</dbReference>
<evidence type="ECO:0000259" key="13">
    <source>
        <dbReference type="PROSITE" id="PS50195"/>
    </source>
</evidence>
<dbReference type="FunFam" id="2.30.30.40:FF:000031">
    <property type="entry name" value="SH3 and PX domain-containing protein 2A"/>
    <property type="match status" value="1"/>
</dbReference>
<dbReference type="InterPro" id="IPR035450">
    <property type="entry name" value="SH3PXD2A_SH3_1"/>
</dbReference>
<feature type="compositionally biased region" description="Low complexity" evidence="11">
    <location>
        <begin position="1328"/>
        <end position="1341"/>
    </location>
</feature>
<dbReference type="CDD" id="cd12074">
    <property type="entry name" value="SH3_Tks5_1"/>
    <property type="match status" value="1"/>
</dbReference>
<dbReference type="PROSITE" id="PS50002">
    <property type="entry name" value="SH3"/>
    <property type="match status" value="5"/>
</dbReference>
<feature type="region of interest" description="Disordered" evidence="11">
    <location>
        <begin position="807"/>
        <end position="826"/>
    </location>
</feature>
<evidence type="ECO:0008006" key="16">
    <source>
        <dbReference type="Google" id="ProtNLM"/>
    </source>
</evidence>
<dbReference type="InterPro" id="IPR001683">
    <property type="entry name" value="PX_dom"/>
</dbReference>
<dbReference type="SMART" id="SM00312">
    <property type="entry name" value="PX"/>
    <property type="match status" value="1"/>
</dbReference>
<evidence type="ECO:0000256" key="2">
    <source>
        <dbReference type="ARBA" id="ARBA00004496"/>
    </source>
</evidence>
<dbReference type="InterPro" id="IPR002492">
    <property type="entry name" value="Transposase_Tc1-like"/>
</dbReference>
<evidence type="ECO:0000256" key="9">
    <source>
        <dbReference type="ARBA" id="ARBA00023273"/>
    </source>
</evidence>
<feature type="region of interest" description="Disordered" evidence="11">
    <location>
        <begin position="931"/>
        <end position="980"/>
    </location>
</feature>
<comment type="caution">
    <text evidence="14">The sequence shown here is derived from an EMBL/GenBank/DDBJ whole genome shotgun (WGS) entry which is preliminary data.</text>
</comment>
<dbReference type="InterPro" id="IPR009057">
    <property type="entry name" value="Homeodomain-like_sf"/>
</dbReference>
<dbReference type="FunFam" id="2.30.30.40:FF:000020">
    <property type="entry name" value="SH3 and PX domain-containing protein 2A"/>
    <property type="match status" value="1"/>
</dbReference>
<evidence type="ECO:0000256" key="4">
    <source>
        <dbReference type="ARBA" id="ARBA00022443"/>
    </source>
</evidence>
<keyword evidence="5" id="KW-0963">Cytoplasm</keyword>
<feature type="domain" description="SH3" evidence="12">
    <location>
        <begin position="872"/>
        <end position="931"/>
    </location>
</feature>
<dbReference type="InterPro" id="IPR047655">
    <property type="entry name" value="Transpos_IS630-like"/>
</dbReference>
<evidence type="ECO:0000256" key="1">
    <source>
        <dbReference type="ARBA" id="ARBA00004188"/>
    </source>
</evidence>
<feature type="domain" description="SH3" evidence="12">
    <location>
        <begin position="1233"/>
        <end position="1292"/>
    </location>
</feature>
<dbReference type="SUPFAM" id="SSF46689">
    <property type="entry name" value="Homeodomain-like"/>
    <property type="match status" value="1"/>
</dbReference>
<organism evidence="14 15">
    <name type="scientific">Hemibagrus guttatus</name>
    <dbReference type="NCBI Taxonomy" id="175788"/>
    <lineage>
        <taxon>Eukaryota</taxon>
        <taxon>Metazoa</taxon>
        <taxon>Chordata</taxon>
        <taxon>Craniata</taxon>
        <taxon>Vertebrata</taxon>
        <taxon>Euteleostomi</taxon>
        <taxon>Actinopterygii</taxon>
        <taxon>Neopterygii</taxon>
        <taxon>Teleostei</taxon>
        <taxon>Ostariophysi</taxon>
        <taxon>Siluriformes</taxon>
        <taxon>Bagridae</taxon>
        <taxon>Hemibagrus</taxon>
    </lineage>
</organism>
<dbReference type="InterPro" id="IPR051228">
    <property type="entry name" value="NADPH_Oxidase/PX-Domain"/>
</dbReference>
<dbReference type="SUPFAM" id="SSF64268">
    <property type="entry name" value="PX domain"/>
    <property type="match status" value="1"/>
</dbReference>
<dbReference type="FunFam" id="2.30.30.40:FF:000042">
    <property type="entry name" value="SH3 and PX domain-containing protein 2A"/>
    <property type="match status" value="1"/>
</dbReference>
<evidence type="ECO:0000259" key="12">
    <source>
        <dbReference type="PROSITE" id="PS50002"/>
    </source>
</evidence>
<feature type="region of interest" description="Disordered" evidence="11">
    <location>
        <begin position="842"/>
        <end position="871"/>
    </location>
</feature>
<dbReference type="Proteomes" id="UP001274896">
    <property type="component" value="Unassembled WGS sequence"/>
</dbReference>
<evidence type="ECO:0000313" key="14">
    <source>
        <dbReference type="EMBL" id="KAK3511184.1"/>
    </source>
</evidence>
<feature type="region of interest" description="Disordered" evidence="11">
    <location>
        <begin position="1193"/>
        <end position="1234"/>
    </location>
</feature>
<evidence type="ECO:0000256" key="6">
    <source>
        <dbReference type="ARBA" id="ARBA00022553"/>
    </source>
</evidence>
<dbReference type="GO" id="GO:0005737">
    <property type="term" value="C:cytoplasm"/>
    <property type="evidence" value="ECO:0007669"/>
    <property type="project" value="UniProtKB-SubCell"/>
</dbReference>
<comment type="subcellular location">
    <subcellularLocation>
        <location evidence="1">Cell projection</location>
        <location evidence="1">Podosome</location>
    </subcellularLocation>
    <subcellularLocation>
        <location evidence="2">Cytoplasm</location>
    </subcellularLocation>
</comment>
<sequence>MVYLINVTYSDSTSHIVYRRYSKFFDLQMQLLDKFPIEGGQKDPKKRIIPFLPGKILFRRSHVRDVAMKRLRFIDDYCRALVRLPPQISQSEEVLRFFETKPDDMNPPVEALKNLSKATTLQAIFNIDLALFCFPLPKSPFRGGLAGVFWIIVLLQNPSSLQFEVTNLPIYQSGKGYKAISKTLGLPQITVRAIIYKWRKHGTVENLPRSGRATKITPRAQRQLIQEVTKDPTTTSKELQASLASVKVSVHDSTIRKRRGKNGLHGRVPRRKPLLSKKNIKARLSFARKHLDDPQDFWENTLWTDETKIEHFGRSVSHYVWRKSNTAFQKKNIIPTVKYGGGSVMVWGCFAASGPGRLAVINGTMNSAVYQKILKENVRPSVCELKLKRTWVLQQDNDPKHTSKSTSEWLKKNKMKTLEWPSQSPDLNPIEMLWHDLKKVVHARKPSNVAELQQFCKDEWAKIPPQRCNRLIARIMAPSANQSGCMAYRTVPPSLRPQAWMAAYRGRRGMRGSGAAGRWLTACFFPSVPGLDSSEPMVLEQYVAVANYERQENSEISLRAGETVDVIEKSESGEPCCPLLDLSYSQIWSTDDIIFKLCQAKQLRWWFVSTAEEQGWVPATYLDAQTGTRDDLDLGTSRSGEVTKRRKAHLKRLDRRWTLGGIVNRQQSREEKYITVQPYNSQGKDEIGFEKGVTVEVIQKNLEGWWYIRYLGKEGWAPASYLKKLKDDLSPRKKTLTGPVEIIGNIMEISNLLNKKAVSEKDVQTDGEATTPDRHISKSEISLPMPCAPEADQASMTASTAPKAVLQSACSATPQDTKPKAEPGSPAIARVAPHRVEIGFEAIGSPNLRQKPPPRRDTNLGFQLPKPPEPPTVETEYYTIAEFQSCISDGISFRGGQKADVIEKNSGGWWYVQIGDMEGWAPCSYIDKRKKPNLSRRTSTLTRPKVPPPAPPVKKQDSEDTCPSASASKAPESPSRPVYEEPEYDIPAIGCDLEVDTSIIKKGPRPVLIKSSKAAAERIAQATGKASPLFTVKTSPLRNEHAVEEVTREEAIYENDGFRYASDDFVSAREPSAMGSESPRSRTLGRKPLGSSSAGGKSYRDPPDLRTQSLTRGEKTSPRLSSDESARNPKREPVLRKDVELRIGQSPSTRPKPVVRPKPLLTKSETQSPERMDISSLRRQLRPAGIRHGIVRARGGDDSETASVVSSEDSVTSRSTSDLSSTYSKGSRGDSDYEGALYRTTDAYERAQESELSFPAGVEVEVLEKQESGWWYVRWGVDEGWVPTFYLEPIRQPSDAGVSESHDGSLAELSNTSKSNSLEKNEQRVQALNNLNQQNLRRTTNPSPPIPNKPPGGFSKPSPQLNGSSVRMRNGIRQAAVRPQSVFVSPPQPVKDTNLYTGSLRRNESLGASDHMRSSGGVRRNSSFTAVRPQPVTDVRMRAGTTTVAPAGSSSPLIAQRNGIPVSTVKPKPIEKTHLIHNNLREVYVSIADYRGDEETMGFPEGTSLEVLEKNPNGWWYCQVLDGLQGRKGWVPSNYLERKK</sequence>
<dbReference type="PROSITE" id="PS50195">
    <property type="entry name" value="PX"/>
    <property type="match status" value="1"/>
</dbReference>
<dbReference type="Pfam" id="PF07653">
    <property type="entry name" value="SH3_2"/>
    <property type="match status" value="2"/>
</dbReference>
<evidence type="ECO:0000256" key="10">
    <source>
        <dbReference type="PROSITE-ProRule" id="PRU00192"/>
    </source>
</evidence>
<reference evidence="14" key="1">
    <citation type="submission" date="2023-06" db="EMBL/GenBank/DDBJ databases">
        <title>Male Hemibagrus guttatus genome.</title>
        <authorList>
            <person name="Bian C."/>
        </authorList>
    </citation>
    <scope>NUCLEOTIDE SEQUENCE</scope>
    <source>
        <strain evidence="14">Male_cb2023</strain>
        <tissue evidence="14">Muscle</tissue>
    </source>
</reference>
<dbReference type="GO" id="GO:0015074">
    <property type="term" value="P:DNA integration"/>
    <property type="evidence" value="ECO:0007669"/>
    <property type="project" value="InterPro"/>
</dbReference>
<evidence type="ECO:0000256" key="8">
    <source>
        <dbReference type="ARBA" id="ARBA00022949"/>
    </source>
</evidence>
<dbReference type="GO" id="GO:0003677">
    <property type="term" value="F:DNA binding"/>
    <property type="evidence" value="ECO:0007669"/>
    <property type="project" value="InterPro"/>
</dbReference>
<accession>A0AAE0UL92</accession>
<feature type="compositionally biased region" description="Low complexity" evidence="11">
    <location>
        <begin position="963"/>
        <end position="975"/>
    </location>
</feature>
<feature type="region of interest" description="Disordered" evidence="11">
    <location>
        <begin position="759"/>
        <end position="800"/>
    </location>
</feature>
<evidence type="ECO:0000256" key="11">
    <source>
        <dbReference type="SAM" id="MobiDB-lite"/>
    </source>
</evidence>
<dbReference type="Pfam" id="PF00787">
    <property type="entry name" value="PX"/>
    <property type="match status" value="1"/>
</dbReference>
<dbReference type="GO" id="GO:0016176">
    <property type="term" value="F:superoxide-generating NADPH oxidase activator activity"/>
    <property type="evidence" value="ECO:0007669"/>
    <property type="project" value="TreeGrafter"/>
</dbReference>
<dbReference type="CDD" id="cd12020">
    <property type="entry name" value="SH3_Tks5_5"/>
    <property type="match status" value="1"/>
</dbReference>
<keyword evidence="6" id="KW-0597">Phosphoprotein</keyword>
<dbReference type="Pfam" id="PF13358">
    <property type="entry name" value="DDE_3"/>
    <property type="match status" value="1"/>
</dbReference>
<feature type="compositionally biased region" description="Low complexity" evidence="11">
    <location>
        <begin position="1201"/>
        <end position="1226"/>
    </location>
</feature>
<keyword evidence="7" id="KW-0677">Repeat</keyword>
<protein>
    <recommendedName>
        <fullName evidence="16">SH3 and PX domain-containing protein 2A</fullName>
    </recommendedName>
</protein>
<keyword evidence="8" id="KW-0965">Cell junction</keyword>
<dbReference type="InterPro" id="IPR035454">
    <property type="entry name" value="SH3PXD2A_SH3_5"/>
</dbReference>
<feature type="domain" description="PX" evidence="13">
    <location>
        <begin position="1"/>
        <end position="105"/>
    </location>
</feature>
<feature type="domain" description="SH3" evidence="12">
    <location>
        <begin position="668"/>
        <end position="727"/>
    </location>
</feature>
<dbReference type="Gene3D" id="3.30.420.10">
    <property type="entry name" value="Ribonuclease H-like superfamily/Ribonuclease H"/>
    <property type="match status" value="1"/>
</dbReference>
<feature type="domain" description="SH3" evidence="12">
    <location>
        <begin position="537"/>
        <end position="627"/>
    </location>
</feature>
<keyword evidence="4 10" id="KW-0728">SH3 domain</keyword>
<dbReference type="GO" id="GO:0035091">
    <property type="term" value="F:phosphatidylinositol binding"/>
    <property type="evidence" value="ECO:0007669"/>
    <property type="project" value="InterPro"/>
</dbReference>
<feature type="region of interest" description="Disordered" evidence="11">
    <location>
        <begin position="1293"/>
        <end position="1365"/>
    </location>
</feature>
<dbReference type="CDD" id="cd12077">
    <property type="entry name" value="SH3_Tks5_2"/>
    <property type="match status" value="1"/>
</dbReference>
<proteinExistence type="inferred from homology"/>
<name>A0AAE0UL92_9TELE</name>
<feature type="domain" description="SH3" evidence="12">
    <location>
        <begin position="1479"/>
        <end position="1540"/>
    </location>
</feature>
<dbReference type="Gene3D" id="1.10.10.10">
    <property type="entry name" value="Winged helix-like DNA-binding domain superfamily/Winged helix DNA-binding domain"/>
    <property type="match status" value="1"/>
</dbReference>
<dbReference type="GO" id="GO:0002102">
    <property type="term" value="C:podosome"/>
    <property type="evidence" value="ECO:0007669"/>
    <property type="project" value="UniProtKB-SubCell"/>
</dbReference>
<dbReference type="Gene3D" id="3.30.1520.10">
    <property type="entry name" value="Phox-like domain"/>
    <property type="match status" value="1"/>
</dbReference>
<dbReference type="GO" id="GO:0006313">
    <property type="term" value="P:DNA transposition"/>
    <property type="evidence" value="ECO:0007669"/>
    <property type="project" value="InterPro"/>
</dbReference>
<dbReference type="CDD" id="cd12079">
    <property type="entry name" value="SH3_Tks5_3"/>
    <property type="match status" value="1"/>
</dbReference>
<gene>
    <name evidence="14" type="ORF">QTP70_032225</name>
</gene>
<dbReference type="NCBIfam" id="NF033545">
    <property type="entry name" value="transpos_IS630"/>
    <property type="match status" value="1"/>
</dbReference>
<dbReference type="SUPFAM" id="SSF50044">
    <property type="entry name" value="SH3-domain"/>
    <property type="match status" value="5"/>
</dbReference>
<dbReference type="SMART" id="SM00326">
    <property type="entry name" value="SH3"/>
    <property type="match status" value="5"/>
</dbReference>
<keyword evidence="15" id="KW-1185">Reference proteome</keyword>
<dbReference type="InterPro" id="IPR035449">
    <property type="entry name" value="SH3PXD2A_SH3_3"/>
</dbReference>
<dbReference type="InterPro" id="IPR036397">
    <property type="entry name" value="RNaseH_sf"/>
</dbReference>
<dbReference type="PANTHER" id="PTHR15706">
    <property type="entry name" value="SH3 MULTIPLE DOMAIN"/>
    <property type="match status" value="1"/>
</dbReference>
<dbReference type="InterPro" id="IPR001452">
    <property type="entry name" value="SH3_domain"/>
</dbReference>
<evidence type="ECO:0000256" key="3">
    <source>
        <dbReference type="ARBA" id="ARBA00009628"/>
    </source>
</evidence>
<dbReference type="InterPro" id="IPR057667">
    <property type="entry name" value="HTH_SB"/>
</dbReference>
<comment type="similarity">
    <text evidence="3">Belongs to the SH3PXD2 family.</text>
</comment>
<dbReference type="Pfam" id="PF25787">
    <property type="entry name" value="HTH_SB"/>
    <property type="match status" value="1"/>
</dbReference>
<dbReference type="InterPro" id="IPR035452">
    <property type="entry name" value="SH3PXD2A_SH3_2"/>
</dbReference>
<dbReference type="Pfam" id="PF01498">
    <property type="entry name" value="HTH_Tnp_Tc3_2"/>
    <property type="match status" value="1"/>
</dbReference>
<dbReference type="Gene3D" id="2.30.30.40">
    <property type="entry name" value="SH3 Domains"/>
    <property type="match status" value="5"/>
</dbReference>
<keyword evidence="9" id="KW-0966">Cell projection</keyword>
<evidence type="ECO:0000256" key="7">
    <source>
        <dbReference type="ARBA" id="ARBA00022737"/>
    </source>
</evidence>